<dbReference type="AlphaFoldDB" id="A0A1J4KCR9"/>
<dbReference type="Proteomes" id="UP000179807">
    <property type="component" value="Unassembled WGS sequence"/>
</dbReference>
<dbReference type="GeneID" id="94836993"/>
<dbReference type="VEuPathDB" id="TrichDB:TRFO_21962"/>
<evidence type="ECO:0000313" key="2">
    <source>
        <dbReference type="Proteomes" id="UP000179807"/>
    </source>
</evidence>
<evidence type="ECO:0000313" key="1">
    <source>
        <dbReference type="EMBL" id="OHT09223.1"/>
    </source>
</evidence>
<protein>
    <recommendedName>
        <fullName evidence="3">DUF3447 domain-containing protein</fullName>
    </recommendedName>
</protein>
<dbReference type="SUPFAM" id="SSF48403">
    <property type="entry name" value="Ankyrin repeat"/>
    <property type="match status" value="1"/>
</dbReference>
<dbReference type="RefSeq" id="XP_068362359.1">
    <property type="nucleotide sequence ID" value="XM_068502289.1"/>
</dbReference>
<dbReference type="EMBL" id="MLAK01000645">
    <property type="protein sequence ID" value="OHT09223.1"/>
    <property type="molecule type" value="Genomic_DNA"/>
</dbReference>
<evidence type="ECO:0008006" key="3">
    <source>
        <dbReference type="Google" id="ProtNLM"/>
    </source>
</evidence>
<organism evidence="1 2">
    <name type="scientific">Tritrichomonas foetus</name>
    <dbReference type="NCBI Taxonomy" id="1144522"/>
    <lineage>
        <taxon>Eukaryota</taxon>
        <taxon>Metamonada</taxon>
        <taxon>Parabasalia</taxon>
        <taxon>Tritrichomonadida</taxon>
        <taxon>Tritrichomonadidae</taxon>
        <taxon>Tritrichomonas</taxon>
    </lineage>
</organism>
<accession>A0A1J4KCR9</accession>
<dbReference type="PANTHER" id="PTHR24159">
    <property type="match status" value="1"/>
</dbReference>
<reference evidence="1" key="1">
    <citation type="submission" date="2016-10" db="EMBL/GenBank/DDBJ databases">
        <authorList>
            <person name="Benchimol M."/>
            <person name="Almeida L.G."/>
            <person name="Vasconcelos A.T."/>
            <person name="Perreira-Neves A."/>
            <person name="Rosa I.A."/>
            <person name="Tasca T."/>
            <person name="Bogo M.R."/>
            <person name="de Souza W."/>
        </authorList>
    </citation>
    <scope>NUCLEOTIDE SEQUENCE [LARGE SCALE GENOMIC DNA]</scope>
    <source>
        <strain evidence="1">K</strain>
    </source>
</reference>
<proteinExistence type="predicted"/>
<keyword evidence="2" id="KW-1185">Reference proteome</keyword>
<dbReference type="PANTHER" id="PTHR24159:SF5">
    <property type="entry name" value="ANK_REP_REGION DOMAIN-CONTAINING PROTEIN"/>
    <property type="match status" value="1"/>
</dbReference>
<name>A0A1J4KCR9_9EUKA</name>
<dbReference type="InterPro" id="IPR036770">
    <property type="entry name" value="Ankyrin_rpt-contain_sf"/>
</dbReference>
<comment type="caution">
    <text evidence="1">The sequence shown here is derived from an EMBL/GenBank/DDBJ whole genome shotgun (WGS) entry which is preliminary data.</text>
</comment>
<sequence length="327" mass="39315">MSDSTELKEDIDDLTELQKIVILLLTCEEKHYSSELAKFFTLFEEKSISSNFTHYKGFLYLLTRLSIYFNVNNEKRQFIFLDILKVLILKYSLGETFQQSDLFSIFKYNKHFILFLYKEEILDISFIETKISLGNDMHFFLFFIPEIQRINPQLYEMQKKNFGLTEEQIDILYNRNTGNNQCLLEDRKNIREFWHSNEIMAQIIRKDDLDSFIHLIAQNKGYFLNSNIKPSFLENNTKINNWCGISLLEYSMAFASIKIFRYLWLKKARYSQISIKYSIIGGNYEIIHILDEESKYKFNEECYSISIHYCRQEISEYLLNYFENKQF</sequence>
<gene>
    <name evidence="1" type="ORF">TRFO_21962</name>
</gene>